<dbReference type="Pfam" id="PF07686">
    <property type="entry name" value="V-set"/>
    <property type="match status" value="1"/>
</dbReference>
<dbReference type="InParanoid" id="A0A669ERL0"/>
<keyword evidence="5" id="KW-0677">Repeat</keyword>
<dbReference type="GO" id="GO:0007156">
    <property type="term" value="P:homophilic cell adhesion via plasma membrane adhesion molecules"/>
    <property type="evidence" value="ECO:0007669"/>
    <property type="project" value="TreeGrafter"/>
</dbReference>
<sequence length="496" mass="54381">KPGSTNDWIRCVVVTALAGSDMTIRCRIADMGESQDLTQISWQRQTRMFPQNDNFMTVLPKDGVVYVEPDAPGASSPQERERVKFIEDFREGNADVLICNTRDEDSGTYTCIFTLFPAGNNKVEIEAKVWTKPKITIRAIPAVADGGAEERLIAVCAAEGGKPEPRVSWARGNGTAIEKQDRDLPIAETREANAAHEGAVDIESALVGVPWADWNGEKLACVVASSDAETVEVRLNTTYAPEAPAVTLDRETGELECRADANPLASVSWERPHEITWECVAENEHGTSRSRVYRVESTPAPVTGALYGLSCLALGTTAYEEEVSQSRGRYEEGSQSEDFKHVLSHNRQALGSKGQSNETQGGRARLSLREDCFCGSYDEQDYRSGSVCDRADCGLGGDSDPGVLVRGAGEVEQHADDNYNNDYGYEEEETPRRLSPRGRRPYRRSGRARRGLDVHGLLPTGDRGQSDRHDQPGGVQAPRNPQWCCITIAPREASTT</sequence>
<evidence type="ECO:0000256" key="9">
    <source>
        <dbReference type="ARBA" id="ARBA00023157"/>
    </source>
</evidence>
<evidence type="ECO:0000256" key="8">
    <source>
        <dbReference type="ARBA" id="ARBA00023136"/>
    </source>
</evidence>
<protein>
    <recommendedName>
        <fullName evidence="12">Ig-like domain-containing protein</fullName>
    </recommendedName>
</protein>
<dbReference type="Ensembl" id="ENSONIT00000091148.1">
    <property type="protein sequence ID" value="ENSONIP00000075421.1"/>
    <property type="gene ID" value="ENSONIG00000032080.1"/>
</dbReference>
<keyword evidence="4" id="KW-0732">Signal</keyword>
<feature type="compositionally biased region" description="Basic residues" evidence="11">
    <location>
        <begin position="434"/>
        <end position="449"/>
    </location>
</feature>
<evidence type="ECO:0000256" key="4">
    <source>
        <dbReference type="ARBA" id="ARBA00022729"/>
    </source>
</evidence>
<evidence type="ECO:0000256" key="7">
    <source>
        <dbReference type="ARBA" id="ARBA00022989"/>
    </source>
</evidence>
<name>A0A669ERL0_ORENI</name>
<dbReference type="SUPFAM" id="SSF48726">
    <property type="entry name" value="Immunoglobulin"/>
    <property type="match status" value="2"/>
</dbReference>
<dbReference type="GO" id="GO:0016020">
    <property type="term" value="C:membrane"/>
    <property type="evidence" value="ECO:0007669"/>
    <property type="project" value="UniProtKB-SubCell"/>
</dbReference>
<dbReference type="PANTHER" id="PTHR23277">
    <property type="entry name" value="NECTIN-RELATED"/>
    <property type="match status" value="1"/>
</dbReference>
<keyword evidence="7" id="KW-1133">Transmembrane helix</keyword>
<dbReference type="GeneTree" id="ENSGT00940000157535"/>
<evidence type="ECO:0000256" key="2">
    <source>
        <dbReference type="ARBA" id="ARBA00007810"/>
    </source>
</evidence>
<organism evidence="13 14">
    <name type="scientific">Oreochromis niloticus</name>
    <name type="common">Nile tilapia</name>
    <name type="synonym">Tilapia nilotica</name>
    <dbReference type="NCBI Taxonomy" id="8128"/>
    <lineage>
        <taxon>Eukaryota</taxon>
        <taxon>Metazoa</taxon>
        <taxon>Chordata</taxon>
        <taxon>Craniata</taxon>
        <taxon>Vertebrata</taxon>
        <taxon>Euteleostomi</taxon>
        <taxon>Actinopterygii</taxon>
        <taxon>Neopterygii</taxon>
        <taxon>Teleostei</taxon>
        <taxon>Neoteleostei</taxon>
        <taxon>Acanthomorphata</taxon>
        <taxon>Ovalentaria</taxon>
        <taxon>Cichlomorphae</taxon>
        <taxon>Cichliformes</taxon>
        <taxon>Cichlidae</taxon>
        <taxon>African cichlids</taxon>
        <taxon>Pseudocrenilabrinae</taxon>
        <taxon>Oreochromini</taxon>
        <taxon>Oreochromis</taxon>
    </lineage>
</organism>
<keyword evidence="10" id="KW-0325">Glycoprotein</keyword>
<keyword evidence="6" id="KW-0130">Cell adhesion</keyword>
<keyword evidence="8" id="KW-0472">Membrane</keyword>
<evidence type="ECO:0000259" key="12">
    <source>
        <dbReference type="PROSITE" id="PS50835"/>
    </source>
</evidence>
<evidence type="ECO:0000256" key="11">
    <source>
        <dbReference type="SAM" id="MobiDB-lite"/>
    </source>
</evidence>
<comment type="similarity">
    <text evidence="2">Belongs to the nectin family.</text>
</comment>
<evidence type="ECO:0000256" key="3">
    <source>
        <dbReference type="ARBA" id="ARBA00022692"/>
    </source>
</evidence>
<keyword evidence="14" id="KW-1185">Reference proteome</keyword>
<evidence type="ECO:0000313" key="13">
    <source>
        <dbReference type="Ensembl" id="ENSONIP00000075421.1"/>
    </source>
</evidence>
<dbReference type="InterPro" id="IPR003599">
    <property type="entry name" value="Ig_sub"/>
</dbReference>
<keyword evidence="3" id="KW-0812">Transmembrane</keyword>
<dbReference type="InterPro" id="IPR013106">
    <property type="entry name" value="Ig_V-set"/>
</dbReference>
<reference evidence="13" key="1">
    <citation type="submission" date="2025-08" db="UniProtKB">
        <authorList>
            <consortium name="Ensembl"/>
        </authorList>
    </citation>
    <scope>IDENTIFICATION</scope>
</reference>
<feature type="domain" description="Ig-like" evidence="12">
    <location>
        <begin position="2"/>
        <end position="111"/>
    </location>
</feature>
<feature type="region of interest" description="Disordered" evidence="11">
    <location>
        <begin position="410"/>
        <end position="481"/>
    </location>
</feature>
<dbReference type="InterPro" id="IPR036179">
    <property type="entry name" value="Ig-like_dom_sf"/>
</dbReference>
<evidence type="ECO:0000256" key="5">
    <source>
        <dbReference type="ARBA" id="ARBA00022737"/>
    </source>
</evidence>
<dbReference type="Proteomes" id="UP000005207">
    <property type="component" value="Unplaced"/>
</dbReference>
<dbReference type="InterPro" id="IPR051427">
    <property type="entry name" value="Nectin/Nectin-like"/>
</dbReference>
<accession>A0A669ERL0</accession>
<proteinExistence type="inferred from homology"/>
<dbReference type="InterPro" id="IPR013783">
    <property type="entry name" value="Ig-like_fold"/>
</dbReference>
<dbReference type="PROSITE" id="PS50835">
    <property type="entry name" value="IG_LIKE"/>
    <property type="match status" value="2"/>
</dbReference>
<reference evidence="13" key="2">
    <citation type="submission" date="2025-09" db="UniProtKB">
        <authorList>
            <consortium name="Ensembl"/>
        </authorList>
    </citation>
    <scope>IDENTIFICATION</scope>
</reference>
<dbReference type="AlphaFoldDB" id="A0A669ERL0"/>
<dbReference type="GO" id="GO:0007157">
    <property type="term" value="P:heterophilic cell-cell adhesion via plasma membrane cell adhesion molecules"/>
    <property type="evidence" value="ECO:0007669"/>
    <property type="project" value="TreeGrafter"/>
</dbReference>
<dbReference type="PANTHER" id="PTHR23277:SF106">
    <property type="entry name" value="NECTIN-1 ISOFORM X1-RELATED"/>
    <property type="match status" value="1"/>
</dbReference>
<evidence type="ECO:0000256" key="10">
    <source>
        <dbReference type="ARBA" id="ARBA00023180"/>
    </source>
</evidence>
<dbReference type="InterPro" id="IPR007110">
    <property type="entry name" value="Ig-like_dom"/>
</dbReference>
<dbReference type="Pfam" id="PF08205">
    <property type="entry name" value="C2-set_2"/>
    <property type="match status" value="1"/>
</dbReference>
<evidence type="ECO:0000256" key="6">
    <source>
        <dbReference type="ARBA" id="ARBA00022889"/>
    </source>
</evidence>
<dbReference type="InterPro" id="IPR013162">
    <property type="entry name" value="CD80_C2-set"/>
</dbReference>
<feature type="domain" description="Ig-like" evidence="12">
    <location>
        <begin position="133"/>
        <end position="232"/>
    </location>
</feature>
<evidence type="ECO:0000256" key="1">
    <source>
        <dbReference type="ARBA" id="ARBA00004167"/>
    </source>
</evidence>
<dbReference type="GO" id="GO:0005912">
    <property type="term" value="C:adherens junction"/>
    <property type="evidence" value="ECO:0007669"/>
    <property type="project" value="TreeGrafter"/>
</dbReference>
<dbReference type="Gene3D" id="2.60.40.10">
    <property type="entry name" value="Immunoglobulins"/>
    <property type="match status" value="2"/>
</dbReference>
<comment type="subcellular location">
    <subcellularLocation>
        <location evidence="1">Membrane</location>
        <topology evidence="1">Single-pass membrane protein</topology>
    </subcellularLocation>
</comment>
<dbReference type="SMART" id="SM00409">
    <property type="entry name" value="IG"/>
    <property type="match status" value="1"/>
</dbReference>
<evidence type="ECO:0000313" key="14">
    <source>
        <dbReference type="Proteomes" id="UP000005207"/>
    </source>
</evidence>
<keyword evidence="9" id="KW-1015">Disulfide bond</keyword>